<dbReference type="EMBL" id="JBHTAI010000019">
    <property type="protein sequence ID" value="MFC7151902.1"/>
    <property type="molecule type" value="Genomic_DNA"/>
</dbReference>
<dbReference type="GO" id="GO:0003677">
    <property type="term" value="F:DNA binding"/>
    <property type="evidence" value="ECO:0007669"/>
    <property type="project" value="UniProtKB-KW"/>
</dbReference>
<organism evidence="1 2">
    <name type="scientific">Cohnella cellulosilytica</name>
    <dbReference type="NCBI Taxonomy" id="986710"/>
    <lineage>
        <taxon>Bacteria</taxon>
        <taxon>Bacillati</taxon>
        <taxon>Bacillota</taxon>
        <taxon>Bacilli</taxon>
        <taxon>Bacillales</taxon>
        <taxon>Paenibacillaceae</taxon>
        <taxon>Cohnella</taxon>
    </lineage>
</organism>
<protein>
    <submittedName>
        <fullName evidence="1">DNA-binding response regulator</fullName>
    </submittedName>
</protein>
<proteinExistence type="predicted"/>
<dbReference type="Proteomes" id="UP001596378">
    <property type="component" value="Unassembled WGS sequence"/>
</dbReference>
<gene>
    <name evidence="1" type="ORF">ACFQMJ_25470</name>
</gene>
<evidence type="ECO:0000313" key="1">
    <source>
        <dbReference type="EMBL" id="MFC7151902.1"/>
    </source>
</evidence>
<keyword evidence="1" id="KW-0238">DNA-binding</keyword>
<evidence type="ECO:0000313" key="2">
    <source>
        <dbReference type="Proteomes" id="UP001596378"/>
    </source>
</evidence>
<keyword evidence="2" id="KW-1185">Reference proteome</keyword>
<reference evidence="2" key="1">
    <citation type="journal article" date="2019" name="Int. J. Syst. Evol. Microbiol.">
        <title>The Global Catalogue of Microorganisms (GCM) 10K type strain sequencing project: providing services to taxonomists for standard genome sequencing and annotation.</title>
        <authorList>
            <consortium name="The Broad Institute Genomics Platform"/>
            <consortium name="The Broad Institute Genome Sequencing Center for Infectious Disease"/>
            <person name="Wu L."/>
            <person name="Ma J."/>
        </authorList>
    </citation>
    <scope>NUCLEOTIDE SEQUENCE [LARGE SCALE GENOMIC DNA]</scope>
    <source>
        <strain evidence="2">KCTC 12907</strain>
    </source>
</reference>
<comment type="caution">
    <text evidence="1">The sequence shown here is derived from an EMBL/GenBank/DDBJ whole genome shotgun (WGS) entry which is preliminary data.</text>
</comment>
<accession>A0ABW2FK65</accession>
<sequence length="261" mass="30940">MGSVTFHSNWSKMGISRVKHTALILFGLGRLFFDEERMNVDERFETEYSAWLAKHIRESRGERLRRLKTRHGFGEKLLLQQAWWPIVANLDFLYPEYEVIAPDGKYYYPDFVYLRSPQPTCLEADSFSSHARDADRHTFSRGLDRQNEIEFANCHILRFSIDKLKEDPLSCQQHIRRMMEQWYGEEQPDLLALPLYQREIVRLAIRSIAPITIAMACECLGKKRNFVYPQINELVKKNWLEPASGTHRIRSYRLVSRRFVH</sequence>
<name>A0ABW2FK65_9BACL</name>